<dbReference type="AlphaFoldDB" id="A0A9P7J5K9"/>
<accession>A0A9P7J5K9</accession>
<evidence type="ECO:0000313" key="3">
    <source>
        <dbReference type="Proteomes" id="UP000719766"/>
    </source>
</evidence>
<feature type="chain" id="PRO_5040212044" evidence="1">
    <location>
        <begin position="29"/>
        <end position="81"/>
    </location>
</feature>
<evidence type="ECO:0000313" key="2">
    <source>
        <dbReference type="EMBL" id="KAG1803771.1"/>
    </source>
</evidence>
<dbReference type="GeneID" id="64604838"/>
<reference evidence="2" key="1">
    <citation type="journal article" date="2020" name="New Phytol.">
        <title>Comparative genomics reveals dynamic genome evolution in host specialist ectomycorrhizal fungi.</title>
        <authorList>
            <person name="Lofgren L.A."/>
            <person name="Nguyen N.H."/>
            <person name="Vilgalys R."/>
            <person name="Ruytinx J."/>
            <person name="Liao H.L."/>
            <person name="Branco S."/>
            <person name="Kuo A."/>
            <person name="LaButti K."/>
            <person name="Lipzen A."/>
            <person name="Andreopoulos W."/>
            <person name="Pangilinan J."/>
            <person name="Riley R."/>
            <person name="Hundley H."/>
            <person name="Na H."/>
            <person name="Barry K."/>
            <person name="Grigoriev I.V."/>
            <person name="Stajich J.E."/>
            <person name="Kennedy P.G."/>
        </authorList>
    </citation>
    <scope>NUCLEOTIDE SEQUENCE</scope>
    <source>
        <strain evidence="2">S12</strain>
    </source>
</reference>
<feature type="signal peptide" evidence="1">
    <location>
        <begin position="1"/>
        <end position="28"/>
    </location>
</feature>
<protein>
    <submittedName>
        <fullName evidence="2">Uncharacterized protein</fullName>
    </submittedName>
</protein>
<evidence type="ECO:0000256" key="1">
    <source>
        <dbReference type="SAM" id="SignalP"/>
    </source>
</evidence>
<comment type="caution">
    <text evidence="2">The sequence shown here is derived from an EMBL/GenBank/DDBJ whole genome shotgun (WGS) entry which is preliminary data.</text>
</comment>
<dbReference type="Proteomes" id="UP000719766">
    <property type="component" value="Unassembled WGS sequence"/>
</dbReference>
<keyword evidence="1" id="KW-0732">Signal</keyword>
<dbReference type="EMBL" id="JABBWE010000004">
    <property type="protein sequence ID" value="KAG1803771.1"/>
    <property type="molecule type" value="Genomic_DNA"/>
</dbReference>
<sequence length="81" mass="8730">MTMLNINKLSIYVVLLSVAFAQILVVSAASIAGAEHRDVGSDDSVDGISECNPDDFVGQDLRASSNTLSLLKPKYSWRVES</sequence>
<name>A0A9P7J5K9_9AGAM</name>
<dbReference type="OrthoDB" id="2689671at2759"/>
<dbReference type="RefSeq" id="XP_041166117.1">
    <property type="nucleotide sequence ID" value="XM_041311074.1"/>
</dbReference>
<keyword evidence="3" id="KW-1185">Reference proteome</keyword>
<proteinExistence type="predicted"/>
<gene>
    <name evidence="2" type="ORF">HD556DRAFT_607739</name>
</gene>
<organism evidence="2 3">
    <name type="scientific">Suillus plorans</name>
    <dbReference type="NCBI Taxonomy" id="116603"/>
    <lineage>
        <taxon>Eukaryota</taxon>
        <taxon>Fungi</taxon>
        <taxon>Dikarya</taxon>
        <taxon>Basidiomycota</taxon>
        <taxon>Agaricomycotina</taxon>
        <taxon>Agaricomycetes</taxon>
        <taxon>Agaricomycetidae</taxon>
        <taxon>Boletales</taxon>
        <taxon>Suillineae</taxon>
        <taxon>Suillaceae</taxon>
        <taxon>Suillus</taxon>
    </lineage>
</organism>